<feature type="transmembrane region" description="Helical" evidence="8">
    <location>
        <begin position="188"/>
        <end position="209"/>
    </location>
</feature>
<feature type="transmembrane region" description="Helical" evidence="8">
    <location>
        <begin position="119"/>
        <end position="136"/>
    </location>
</feature>
<dbReference type="AlphaFoldDB" id="A0A2R9SSJ9"/>
<organism evidence="9 10">
    <name type="scientific">Paenibacillus vortex V453</name>
    <dbReference type="NCBI Taxonomy" id="715225"/>
    <lineage>
        <taxon>Bacteria</taxon>
        <taxon>Bacillati</taxon>
        <taxon>Bacillota</taxon>
        <taxon>Bacilli</taxon>
        <taxon>Bacillales</taxon>
        <taxon>Paenibacillaceae</taxon>
        <taxon>Paenibacillus</taxon>
    </lineage>
</organism>
<feature type="transmembrane region" description="Helical" evidence="8">
    <location>
        <begin position="86"/>
        <end position="107"/>
    </location>
</feature>
<evidence type="ECO:0000256" key="2">
    <source>
        <dbReference type="ARBA" id="ARBA00007998"/>
    </source>
</evidence>
<evidence type="ECO:0000256" key="6">
    <source>
        <dbReference type="ARBA" id="ARBA00022989"/>
    </source>
</evidence>
<protein>
    <submittedName>
        <fullName evidence="9">Spore germination protein</fullName>
    </submittedName>
</protein>
<evidence type="ECO:0000256" key="5">
    <source>
        <dbReference type="ARBA" id="ARBA00022692"/>
    </source>
</evidence>
<reference evidence="9 10" key="1">
    <citation type="journal article" date="2010" name="BMC Genomics">
        <title>Genome sequence of the pattern forming Paenibacillus vortex bacterium reveals potential for thriving in complex environments.</title>
        <authorList>
            <person name="Sirota-Madi A."/>
            <person name="Olender T."/>
            <person name="Helman Y."/>
            <person name="Ingham C."/>
            <person name="Brainis I."/>
            <person name="Roth D."/>
            <person name="Hagi E."/>
            <person name="Brodsky L."/>
            <person name="Leshkowitz D."/>
            <person name="Galatenko V."/>
            <person name="Nikolaev V."/>
            <person name="Mugasimangalam R.C."/>
            <person name="Bransburg-Zabary S."/>
            <person name="Gutnick D.L."/>
            <person name="Lancet D."/>
            <person name="Ben-Jacob E."/>
        </authorList>
    </citation>
    <scope>NUCLEOTIDE SEQUENCE [LARGE SCALE GENOMIC DNA]</scope>
    <source>
        <strain evidence="9 10">V453</strain>
    </source>
</reference>
<evidence type="ECO:0000313" key="9">
    <source>
        <dbReference type="EMBL" id="EFU40338.1"/>
    </source>
</evidence>
<feature type="transmembrane region" description="Helical" evidence="8">
    <location>
        <begin position="148"/>
        <end position="167"/>
    </location>
</feature>
<dbReference type="EMBL" id="ADHJ01000036">
    <property type="protein sequence ID" value="EFU40338.1"/>
    <property type="molecule type" value="Genomic_DNA"/>
</dbReference>
<accession>A0A2R9SSJ9</accession>
<proteinExistence type="inferred from homology"/>
<keyword evidence="3" id="KW-0813">Transport</keyword>
<evidence type="ECO:0000256" key="7">
    <source>
        <dbReference type="ARBA" id="ARBA00023136"/>
    </source>
</evidence>
<comment type="caution">
    <text evidence="9">The sequence shown here is derived from an EMBL/GenBank/DDBJ whole genome shotgun (WGS) entry which is preliminary data.</text>
</comment>
<dbReference type="Proteomes" id="UP000003094">
    <property type="component" value="Unassembled WGS sequence"/>
</dbReference>
<dbReference type="GO" id="GO:0009847">
    <property type="term" value="P:spore germination"/>
    <property type="evidence" value="ECO:0007669"/>
    <property type="project" value="InterPro"/>
</dbReference>
<dbReference type="KEGG" id="pvo:PVOR_19599"/>
<name>A0A2R9SSJ9_9BACL</name>
<evidence type="ECO:0000256" key="1">
    <source>
        <dbReference type="ARBA" id="ARBA00004141"/>
    </source>
</evidence>
<dbReference type="PANTHER" id="PTHR34975:SF2">
    <property type="entry name" value="SPORE GERMINATION PROTEIN A2"/>
    <property type="match status" value="1"/>
</dbReference>
<keyword evidence="4" id="KW-0309">Germination</keyword>
<comment type="subcellular location">
    <subcellularLocation>
        <location evidence="1">Membrane</location>
        <topology evidence="1">Multi-pass membrane protein</topology>
    </subcellularLocation>
</comment>
<evidence type="ECO:0000313" key="10">
    <source>
        <dbReference type="Proteomes" id="UP000003094"/>
    </source>
</evidence>
<gene>
    <name evidence="9" type="ORF">PVOR_19599</name>
</gene>
<evidence type="ECO:0000256" key="3">
    <source>
        <dbReference type="ARBA" id="ARBA00022448"/>
    </source>
</evidence>
<comment type="similarity">
    <text evidence="2">Belongs to the amino acid-polyamine-organocation (APC) superfamily. Spore germination protein (SGP) (TC 2.A.3.9) family.</text>
</comment>
<evidence type="ECO:0000256" key="8">
    <source>
        <dbReference type="SAM" id="Phobius"/>
    </source>
</evidence>
<keyword evidence="5 8" id="KW-0812">Transmembrane</keyword>
<keyword evidence="10" id="KW-1185">Reference proteome</keyword>
<evidence type="ECO:0000256" key="4">
    <source>
        <dbReference type="ARBA" id="ARBA00022544"/>
    </source>
</evidence>
<keyword evidence="6 8" id="KW-1133">Transmembrane helix</keyword>
<sequence>MSGIAKSSLFSEMLVFGFLLPRMRKSREWGRAVWWCIAISSITLFSTTIVYLYVFPYPTAIRLNVPMFEVSRLIIFGRWIQRLESLFLIAWLISAALKLAIGLYCTAATMSQILRLPRVQTLIFPLTLLVYGFALLPNNEMTAVSMGWRVFAYLWIYLLHSSTHVDLVRRNHEAQNEETNCMKLMRRIIHCLLIPAICIPMLTGCWDRLDPREHGLYYGNWSGHRPVK</sequence>
<dbReference type="InterPro" id="IPR004761">
    <property type="entry name" value="Spore_GerAB"/>
</dbReference>
<keyword evidence="7 8" id="KW-0472">Membrane</keyword>
<dbReference type="PANTHER" id="PTHR34975">
    <property type="entry name" value="SPORE GERMINATION PROTEIN A2"/>
    <property type="match status" value="1"/>
</dbReference>
<feature type="transmembrane region" description="Helical" evidence="8">
    <location>
        <begin position="32"/>
        <end position="54"/>
    </location>
</feature>
<dbReference type="Pfam" id="PF03845">
    <property type="entry name" value="Spore_permease"/>
    <property type="match status" value="1"/>
</dbReference>
<dbReference type="GO" id="GO:0016020">
    <property type="term" value="C:membrane"/>
    <property type="evidence" value="ECO:0007669"/>
    <property type="project" value="UniProtKB-SubCell"/>
</dbReference>